<keyword evidence="2" id="KW-0812">Transmembrane</keyword>
<evidence type="ECO:0000256" key="1">
    <source>
        <dbReference type="SAM" id="MobiDB-lite"/>
    </source>
</evidence>
<evidence type="ECO:0000313" key="4">
    <source>
        <dbReference type="Proteomes" id="UP000075025"/>
    </source>
</evidence>
<feature type="transmembrane region" description="Helical" evidence="2">
    <location>
        <begin position="144"/>
        <end position="169"/>
    </location>
</feature>
<dbReference type="OrthoDB" id="3253327at2"/>
<evidence type="ECO:0000256" key="2">
    <source>
        <dbReference type="SAM" id="Phobius"/>
    </source>
</evidence>
<gene>
    <name evidence="3" type="ORF">NS220_08350</name>
</gene>
<organism evidence="3 4">
    <name type="scientific">Microbacterium testaceum</name>
    <name type="common">Aureobacterium testaceum</name>
    <name type="synonym">Brevibacterium testaceum</name>
    <dbReference type="NCBI Taxonomy" id="2033"/>
    <lineage>
        <taxon>Bacteria</taxon>
        <taxon>Bacillati</taxon>
        <taxon>Actinomycetota</taxon>
        <taxon>Actinomycetes</taxon>
        <taxon>Micrococcales</taxon>
        <taxon>Microbacteriaceae</taxon>
        <taxon>Microbacterium</taxon>
    </lineage>
</organism>
<dbReference type="Proteomes" id="UP000075025">
    <property type="component" value="Unassembled WGS sequence"/>
</dbReference>
<proteinExistence type="predicted"/>
<keyword evidence="2" id="KW-0472">Membrane</keyword>
<comment type="caution">
    <text evidence="3">The sequence shown here is derived from an EMBL/GenBank/DDBJ whole genome shotgun (WGS) entry which is preliminary data.</text>
</comment>
<name>A0A147EXN9_MICTE</name>
<evidence type="ECO:0008006" key="5">
    <source>
        <dbReference type="Google" id="ProtNLM"/>
    </source>
</evidence>
<dbReference type="EMBL" id="LDRT01000049">
    <property type="protein sequence ID" value="KTR94663.1"/>
    <property type="molecule type" value="Genomic_DNA"/>
</dbReference>
<feature type="transmembrane region" description="Helical" evidence="2">
    <location>
        <begin position="346"/>
        <end position="370"/>
    </location>
</feature>
<feature type="transmembrane region" description="Helical" evidence="2">
    <location>
        <begin position="256"/>
        <end position="274"/>
    </location>
</feature>
<protein>
    <recommendedName>
        <fullName evidence="5">Peptide zinc metalloprotease protein</fullName>
    </recommendedName>
</protein>
<reference evidence="3 4" key="1">
    <citation type="journal article" date="2016" name="Front. Microbiol.">
        <title>Genomic Resource of Rice Seed Associated Bacteria.</title>
        <authorList>
            <person name="Midha S."/>
            <person name="Bansal K."/>
            <person name="Sharma S."/>
            <person name="Kumar N."/>
            <person name="Patil P.P."/>
            <person name="Chaudhry V."/>
            <person name="Patil P.B."/>
        </authorList>
    </citation>
    <scope>NUCLEOTIDE SEQUENCE [LARGE SCALE GENOMIC DNA]</scope>
    <source>
        <strain evidence="3 4">NS220</strain>
    </source>
</reference>
<keyword evidence="2" id="KW-1133">Transmembrane helix</keyword>
<dbReference type="PATRIC" id="fig|2033.6.peg.2678"/>
<accession>A0A147EXN9</accession>
<sequence>MSGETPTPVLPDTAPWRPSVAPGVQVGPARWNGEQLRSDASVAGQNRILRLGLRERLILDAIDGRRTVAEIHTSLTGQGLPAPTEVVVASLNRFLAFGLVERPFTVPAPTIEALDTRAEIAAENLSEVWATGARSGRASRARSALASWPSFVVALAIAAAVTVLAATAWPSAVIAVTHLTNPLWLVPAAVLAVVWNLGVTLAHEGAHMSTFRALSGRSARLSVTRLGVVPMINTQLDGVGLLDPGRKVRVVASGPLVSLLALLVPWAVFVLAPGGSVLELFAAASLLLDLAVVGLALSFFPNTDGSRLLEAVASVDQIQAVAFRTLSRRYRLPRGLPLLTRVAVRVYPVLLSATVLAVLLAGVLVVRLALS</sequence>
<dbReference type="RefSeq" id="WP_058623608.1">
    <property type="nucleotide sequence ID" value="NZ_LDRT01000049.1"/>
</dbReference>
<feature type="transmembrane region" description="Helical" evidence="2">
    <location>
        <begin position="181"/>
        <end position="202"/>
    </location>
</feature>
<feature type="transmembrane region" description="Helical" evidence="2">
    <location>
        <begin position="280"/>
        <end position="300"/>
    </location>
</feature>
<evidence type="ECO:0000313" key="3">
    <source>
        <dbReference type="EMBL" id="KTR94663.1"/>
    </source>
</evidence>
<dbReference type="AlphaFoldDB" id="A0A147EXN9"/>
<feature type="region of interest" description="Disordered" evidence="1">
    <location>
        <begin position="1"/>
        <end position="25"/>
    </location>
</feature>